<reference evidence="3" key="3">
    <citation type="submission" date="2012-09" db="EMBL/GenBank/DDBJ databases">
        <authorList>
            <consortium name="VectorBase"/>
        </authorList>
    </citation>
    <scope>NUCLEOTIDE SEQUENCE</scope>
    <source>
        <strain evidence="3">Liverpool</strain>
    </source>
</reference>
<evidence type="ECO:0000313" key="3">
    <source>
        <dbReference type="EMBL" id="EAT34026.1"/>
    </source>
</evidence>
<dbReference type="AlphaFoldDB" id="A0A1S4FUV5"/>
<reference evidence="3" key="2">
    <citation type="journal article" date="2007" name="Science">
        <title>Genome sequence of Aedes aegypti, a major arbovirus vector.</title>
        <authorList>
            <person name="Nene V."/>
            <person name="Wortman J.R."/>
            <person name="Lawson D."/>
            <person name="Haas B."/>
            <person name="Kodira C."/>
            <person name="Tu Z.J."/>
            <person name="Loftus B."/>
            <person name="Xi Z."/>
            <person name="Megy K."/>
            <person name="Grabherr M."/>
            <person name="Ren Q."/>
            <person name="Zdobnov E.M."/>
            <person name="Lobo N.F."/>
            <person name="Campbell K.S."/>
            <person name="Brown S.E."/>
            <person name="Bonaldo M.F."/>
            <person name="Zhu J."/>
            <person name="Sinkins S.P."/>
            <person name="Hogenkamp D.G."/>
            <person name="Amedeo P."/>
            <person name="Arensburger P."/>
            <person name="Atkinson P.W."/>
            <person name="Bidwell S."/>
            <person name="Biedler J."/>
            <person name="Birney E."/>
            <person name="Bruggner R.V."/>
            <person name="Costas J."/>
            <person name="Coy M.R."/>
            <person name="Crabtree J."/>
            <person name="Crawford M."/>
            <person name="Debruyn B."/>
            <person name="Decaprio D."/>
            <person name="Eiglmeier K."/>
            <person name="Eisenstadt E."/>
            <person name="El-Dorry H."/>
            <person name="Gelbart W.M."/>
            <person name="Gomes S.L."/>
            <person name="Hammond M."/>
            <person name="Hannick L.I."/>
            <person name="Hogan J.R."/>
            <person name="Holmes M.H."/>
            <person name="Jaffe D."/>
            <person name="Johnston J.S."/>
            <person name="Kennedy R.C."/>
            <person name="Koo H."/>
            <person name="Kravitz S."/>
            <person name="Kriventseva E.V."/>
            <person name="Kulp D."/>
            <person name="Labutti K."/>
            <person name="Lee E."/>
            <person name="Li S."/>
            <person name="Lovin D.D."/>
            <person name="Mao C."/>
            <person name="Mauceli E."/>
            <person name="Menck C.F."/>
            <person name="Miller J.R."/>
            <person name="Montgomery P."/>
            <person name="Mori A."/>
            <person name="Nascimento A.L."/>
            <person name="Naveira H.F."/>
            <person name="Nusbaum C."/>
            <person name="O'leary S."/>
            <person name="Orvis J."/>
            <person name="Pertea M."/>
            <person name="Quesneville H."/>
            <person name="Reidenbach K.R."/>
            <person name="Rogers Y.H."/>
            <person name="Roth C.W."/>
            <person name="Schneider J.R."/>
            <person name="Schatz M."/>
            <person name="Shumway M."/>
            <person name="Stanke M."/>
            <person name="Stinson E.O."/>
            <person name="Tubio J.M."/>
            <person name="Vanzee J.P."/>
            <person name="Verjovski-Almeida S."/>
            <person name="Werner D."/>
            <person name="White O."/>
            <person name="Wyder S."/>
            <person name="Zeng Q."/>
            <person name="Zhao Q."/>
            <person name="Zhao Y."/>
            <person name="Hill C.A."/>
            <person name="Raikhel A.S."/>
            <person name="Soares M.B."/>
            <person name="Knudson D.L."/>
            <person name="Lee N.H."/>
            <person name="Galagan J."/>
            <person name="Salzberg S.L."/>
            <person name="Paulsen I.T."/>
            <person name="Dimopoulos G."/>
            <person name="Collins F.H."/>
            <person name="Birren B."/>
            <person name="Fraser-Liggett C.M."/>
            <person name="Severson D.W."/>
        </authorList>
    </citation>
    <scope>NUCLEOTIDE SEQUENCE [LARGE SCALE GENOMIC DNA]</scope>
    <source>
        <strain evidence="3">Liverpool</strain>
    </source>
</reference>
<proteinExistence type="predicted"/>
<dbReference type="HOGENOM" id="CLU_007661_0_0_1"/>
<name>A0A1S4FUV5_AEDAE</name>
<protein>
    <submittedName>
        <fullName evidence="3">AAEL013710-PA</fullName>
    </submittedName>
</protein>
<organism evidence="3 4">
    <name type="scientific">Aedes aegypti</name>
    <name type="common">Yellowfever mosquito</name>
    <name type="synonym">Culex aegypti</name>
    <dbReference type="NCBI Taxonomy" id="7159"/>
    <lineage>
        <taxon>Eukaryota</taxon>
        <taxon>Metazoa</taxon>
        <taxon>Ecdysozoa</taxon>
        <taxon>Arthropoda</taxon>
        <taxon>Hexapoda</taxon>
        <taxon>Insecta</taxon>
        <taxon>Pterygota</taxon>
        <taxon>Neoptera</taxon>
        <taxon>Endopterygota</taxon>
        <taxon>Diptera</taxon>
        <taxon>Nematocera</taxon>
        <taxon>Culicoidea</taxon>
        <taxon>Culicidae</taxon>
        <taxon>Culicinae</taxon>
        <taxon>Aedini</taxon>
        <taxon>Aedes</taxon>
        <taxon>Stegomyia</taxon>
    </lineage>
</organism>
<feature type="transmembrane region" description="Helical" evidence="1">
    <location>
        <begin position="856"/>
        <end position="875"/>
    </location>
</feature>
<accession>A0A1S4FUV5</accession>
<evidence type="ECO:0000313" key="4">
    <source>
        <dbReference type="Proteomes" id="UP000682892"/>
    </source>
</evidence>
<reference evidence="3" key="1">
    <citation type="submission" date="2005-10" db="EMBL/GenBank/DDBJ databases">
        <authorList>
            <person name="Loftus B.J."/>
            <person name="Nene V.M."/>
            <person name="Hannick L.I."/>
            <person name="Bidwell S."/>
            <person name="Haas B."/>
            <person name="Amedeo P."/>
            <person name="Orvis J."/>
            <person name="Wortman J.R."/>
            <person name="White O.R."/>
            <person name="Salzberg S."/>
            <person name="Shumway M."/>
            <person name="Koo H."/>
            <person name="Zhao Y."/>
            <person name="Holmes M."/>
            <person name="Miller J."/>
            <person name="Schatz M."/>
            <person name="Pop M."/>
            <person name="Pai G."/>
            <person name="Utterback T."/>
            <person name="Rogers Y.-H."/>
            <person name="Kravitz S."/>
            <person name="Fraser C.M."/>
        </authorList>
    </citation>
    <scope>NUCLEOTIDE SEQUENCE</scope>
    <source>
        <strain evidence="3">Liverpool</strain>
    </source>
</reference>
<gene>
    <name evidence="3" type="ORF">AaeL_AAEL013710</name>
</gene>
<feature type="signal peptide" evidence="2">
    <location>
        <begin position="1"/>
        <end position="20"/>
    </location>
</feature>
<dbReference type="Proteomes" id="UP000682892">
    <property type="component" value="Chromosome 3"/>
</dbReference>
<keyword evidence="2" id="KW-0732">Signal</keyword>
<evidence type="ECO:0000256" key="1">
    <source>
        <dbReference type="SAM" id="Phobius"/>
    </source>
</evidence>
<sequence>MAPALILVAIVACLFKAIQAYNIPQELIHCYRGNFTQPSVGFNQQLLLELIRKVEEKNPTTLDMRMLSVELIHRLRIDGIEKAPGLQETEFVTPYSTRGIMVPKYKLLLQLVSNIPGTIEFDKFLSPWEICLLHRLLSSTVEPFQRGDERTSCPAIVADPSRNAQAPWITQNKSQMNQTTGTTFERPLSRCPLEGGTYRSFQYGSIAPGVLVMSIAAGLQPQNVRISEFISAYKRKGTYENLETMERADTRKQVEKLLSSMESIDNTYVVGLAGDLAEVCLYQGPYVGTDLRVGLQGNWNDTFFPRLRFLADNHEGRWEMTDSELLSGIDGYFLAQQVPYFVNKVRRLRLSQVLDMYYSNRGIPVVSIENLGKRKLPNIKQTPNGKLSRTSELNEDSLHRMFNADRKTKLWNVFSEDEAQDPHGDAQNVPDDINRACYRKQILQTIDKDRLKQETFNFVQVLQYTTGSVVVEDSLMRRNCDAAVDRFFSYASNLLDSFEGCTSVGMSDTKPIIDLLLVIDGSRSVYENLRMIFHLSELIDVSIYGSSISVINGQSGEFMVNQTRSLSSVFEQLSAYQGSYPSALSLSKSFDSIIRTLSSQMDEERAYRTVGANAPVILVISQGARIVNSDFVSARRMLTSSFEQFPDLYFVFLTNDAATFSQLTDFSGVSHSRVPIEEHYKIIESPSIDPQPYSGLLQATLKAIPQRLVAPFCRTEANRKLWRTVNVREEHEQYLSPGVELRYRISRNFLFNTGNVGIQFQNSGYGEFTVCGTMDSSFAGLACQTTTPENDNVWFNFTGLCSGEPGIECRSIYFLVQMETSNMKCTENDCRYPDQVRFVIKHEGLRCPSDGSGARSLVIGWILPVFAMFLTIRMLRFI</sequence>
<feature type="chain" id="PRO_5036467990" evidence="2">
    <location>
        <begin position="21"/>
        <end position="878"/>
    </location>
</feature>
<evidence type="ECO:0000256" key="2">
    <source>
        <dbReference type="SAM" id="SignalP"/>
    </source>
</evidence>
<dbReference type="OMA" id="IECRSIY"/>
<keyword evidence="1" id="KW-0472">Membrane</keyword>
<keyword evidence="1" id="KW-0812">Transmembrane</keyword>
<dbReference type="OrthoDB" id="549017at2759"/>
<keyword evidence="1" id="KW-1133">Transmembrane helix</keyword>
<dbReference type="EMBL" id="CH478086">
    <property type="protein sequence ID" value="EAT34026.1"/>
    <property type="molecule type" value="Genomic_DNA"/>
</dbReference>